<sequence>MNPSDAILPALQEGAGATQAAGSQGALSPELVTGLVLLAAALCLVPIADRALHAIRPGRNVFFARWGFAQALVSVLVAAAVGWAVSAFAAPDVAERWAIPAGLTAALVVAWHAARTLHPEGWRALGLTGPGGPRDHAAAVALLVLGAPAVLGVGLVWARVVGADPLAGTAAAALGGDPVALALVLVGLPLVFELYFRGFLLPLLAQNFSERGGIWLCALFGASVGGVGALGAQLVLGALAGQLRLRTQRVLPCVVLHALYNGAVLVAALHLDGASGAWTPL</sequence>
<feature type="transmembrane region" description="Helical" evidence="1">
    <location>
        <begin position="250"/>
        <end position="271"/>
    </location>
</feature>
<keyword evidence="3" id="KW-0378">Hydrolase</keyword>
<gene>
    <name evidence="3" type="ORF">Pla163_17250</name>
</gene>
<evidence type="ECO:0000313" key="4">
    <source>
        <dbReference type="Proteomes" id="UP000319342"/>
    </source>
</evidence>
<evidence type="ECO:0000259" key="2">
    <source>
        <dbReference type="Pfam" id="PF02517"/>
    </source>
</evidence>
<dbReference type="RefSeq" id="WP_145186476.1">
    <property type="nucleotide sequence ID" value="NZ_CP036290.1"/>
</dbReference>
<dbReference type="InterPro" id="IPR003675">
    <property type="entry name" value="Rce1/LyrA-like_dom"/>
</dbReference>
<feature type="transmembrane region" description="Helical" evidence="1">
    <location>
        <begin position="31"/>
        <end position="48"/>
    </location>
</feature>
<keyword evidence="3" id="KW-0645">Protease</keyword>
<organism evidence="3 4">
    <name type="scientific">Rohdeia mirabilis</name>
    <dbReference type="NCBI Taxonomy" id="2528008"/>
    <lineage>
        <taxon>Bacteria</taxon>
        <taxon>Pseudomonadati</taxon>
        <taxon>Planctomycetota</taxon>
        <taxon>Planctomycetia</taxon>
        <taxon>Planctomycetia incertae sedis</taxon>
        <taxon>Rohdeia</taxon>
    </lineage>
</organism>
<keyword evidence="1" id="KW-0472">Membrane</keyword>
<name>A0A518CZF6_9BACT</name>
<dbReference type="Proteomes" id="UP000319342">
    <property type="component" value="Chromosome"/>
</dbReference>
<feature type="transmembrane region" description="Helical" evidence="1">
    <location>
        <begin position="68"/>
        <end position="90"/>
    </location>
</feature>
<accession>A0A518CZF6</accession>
<feature type="domain" description="CAAX prenyl protease 2/Lysostaphin resistance protein A-like" evidence="2">
    <location>
        <begin position="179"/>
        <end position="262"/>
    </location>
</feature>
<protein>
    <submittedName>
        <fullName evidence="3">CAAX amino terminal protease self-immunity</fullName>
    </submittedName>
</protein>
<keyword evidence="1" id="KW-1133">Transmembrane helix</keyword>
<keyword evidence="1" id="KW-0812">Transmembrane</keyword>
<feature type="transmembrane region" description="Helical" evidence="1">
    <location>
        <begin position="137"/>
        <end position="158"/>
    </location>
</feature>
<dbReference type="GO" id="GO:0006508">
    <property type="term" value="P:proteolysis"/>
    <property type="evidence" value="ECO:0007669"/>
    <property type="project" value="UniProtKB-KW"/>
</dbReference>
<feature type="transmembrane region" description="Helical" evidence="1">
    <location>
        <begin position="212"/>
        <end position="238"/>
    </location>
</feature>
<dbReference type="Pfam" id="PF02517">
    <property type="entry name" value="Rce1-like"/>
    <property type="match status" value="1"/>
</dbReference>
<dbReference type="GO" id="GO:0080120">
    <property type="term" value="P:CAAX-box protein maturation"/>
    <property type="evidence" value="ECO:0007669"/>
    <property type="project" value="UniProtKB-ARBA"/>
</dbReference>
<dbReference type="EMBL" id="CP036290">
    <property type="protein sequence ID" value="QDU84614.1"/>
    <property type="molecule type" value="Genomic_DNA"/>
</dbReference>
<reference evidence="3 4" key="1">
    <citation type="submission" date="2019-02" db="EMBL/GenBank/DDBJ databases">
        <title>Deep-cultivation of Planctomycetes and their phenomic and genomic characterization uncovers novel biology.</title>
        <authorList>
            <person name="Wiegand S."/>
            <person name="Jogler M."/>
            <person name="Boedeker C."/>
            <person name="Pinto D."/>
            <person name="Vollmers J."/>
            <person name="Rivas-Marin E."/>
            <person name="Kohn T."/>
            <person name="Peeters S.H."/>
            <person name="Heuer A."/>
            <person name="Rast P."/>
            <person name="Oberbeckmann S."/>
            <person name="Bunk B."/>
            <person name="Jeske O."/>
            <person name="Meyerdierks A."/>
            <person name="Storesund J.E."/>
            <person name="Kallscheuer N."/>
            <person name="Luecker S."/>
            <person name="Lage O.M."/>
            <person name="Pohl T."/>
            <person name="Merkel B.J."/>
            <person name="Hornburger P."/>
            <person name="Mueller R.-W."/>
            <person name="Bruemmer F."/>
            <person name="Labrenz M."/>
            <person name="Spormann A.M."/>
            <person name="Op den Camp H."/>
            <person name="Overmann J."/>
            <person name="Amann R."/>
            <person name="Jetten M.S.M."/>
            <person name="Mascher T."/>
            <person name="Medema M.H."/>
            <person name="Devos D.P."/>
            <person name="Kaster A.-K."/>
            <person name="Ovreas L."/>
            <person name="Rohde M."/>
            <person name="Galperin M.Y."/>
            <person name="Jogler C."/>
        </authorList>
    </citation>
    <scope>NUCLEOTIDE SEQUENCE [LARGE SCALE GENOMIC DNA]</scope>
    <source>
        <strain evidence="3 4">Pla163</strain>
    </source>
</reference>
<keyword evidence="4" id="KW-1185">Reference proteome</keyword>
<proteinExistence type="predicted"/>
<feature type="transmembrane region" description="Helical" evidence="1">
    <location>
        <begin position="170"/>
        <end position="192"/>
    </location>
</feature>
<dbReference type="AlphaFoldDB" id="A0A518CZF6"/>
<evidence type="ECO:0000313" key="3">
    <source>
        <dbReference type="EMBL" id="QDU84614.1"/>
    </source>
</evidence>
<dbReference type="GO" id="GO:0004175">
    <property type="term" value="F:endopeptidase activity"/>
    <property type="evidence" value="ECO:0007669"/>
    <property type="project" value="UniProtKB-ARBA"/>
</dbReference>
<evidence type="ECO:0000256" key="1">
    <source>
        <dbReference type="SAM" id="Phobius"/>
    </source>
</evidence>